<keyword evidence="3" id="KW-0964">Secreted</keyword>
<dbReference type="PROSITE" id="PS00250">
    <property type="entry name" value="TGF_BETA_1"/>
    <property type="match status" value="1"/>
</dbReference>
<dbReference type="AlphaFoldDB" id="A0A3M7SLX3"/>
<dbReference type="InterPro" id="IPR001839">
    <property type="entry name" value="TGF-b_C"/>
</dbReference>
<accession>A0A3M7SLX3</accession>
<organism evidence="9 10">
    <name type="scientific">Brachionus plicatilis</name>
    <name type="common">Marine rotifer</name>
    <name type="synonym">Brachionus muelleri</name>
    <dbReference type="NCBI Taxonomy" id="10195"/>
    <lineage>
        <taxon>Eukaryota</taxon>
        <taxon>Metazoa</taxon>
        <taxon>Spiralia</taxon>
        <taxon>Gnathifera</taxon>
        <taxon>Rotifera</taxon>
        <taxon>Eurotatoria</taxon>
        <taxon>Monogononta</taxon>
        <taxon>Pseudotrocha</taxon>
        <taxon>Ploima</taxon>
        <taxon>Brachionidae</taxon>
        <taxon>Brachionus</taxon>
    </lineage>
</organism>
<dbReference type="InterPro" id="IPR029034">
    <property type="entry name" value="Cystine-knot_cytokine"/>
</dbReference>
<dbReference type="PROSITE" id="PS51362">
    <property type="entry name" value="TGF_BETA_2"/>
    <property type="match status" value="1"/>
</dbReference>
<dbReference type="Gene3D" id="2.60.120.970">
    <property type="match status" value="1"/>
</dbReference>
<comment type="caution">
    <text evidence="9">The sequence shown here is derived from an EMBL/GenBank/DDBJ whole genome shotgun (WGS) entry which is preliminary data.</text>
</comment>
<keyword evidence="7" id="KW-0732">Signal</keyword>
<dbReference type="STRING" id="10195.A0A3M7SLX3"/>
<protein>
    <submittedName>
        <fullName evidence="9">Inhibin beta B</fullName>
    </submittedName>
</protein>
<comment type="subcellular location">
    <subcellularLocation>
        <location evidence="1">Secreted</location>
    </subcellularLocation>
</comment>
<keyword evidence="5" id="KW-1015">Disulfide bond</keyword>
<dbReference type="Gene3D" id="2.10.90.10">
    <property type="entry name" value="Cystine-knot cytokines"/>
    <property type="match status" value="2"/>
</dbReference>
<evidence type="ECO:0000256" key="2">
    <source>
        <dbReference type="ARBA" id="ARBA00006656"/>
    </source>
</evidence>
<gene>
    <name evidence="9" type="ORF">BpHYR1_002263</name>
</gene>
<dbReference type="EMBL" id="REGN01001131">
    <property type="protein sequence ID" value="RNA36749.1"/>
    <property type="molecule type" value="Genomic_DNA"/>
</dbReference>
<evidence type="ECO:0000256" key="3">
    <source>
        <dbReference type="ARBA" id="ARBA00022525"/>
    </source>
</evidence>
<evidence type="ECO:0000259" key="8">
    <source>
        <dbReference type="PROSITE" id="PS51362"/>
    </source>
</evidence>
<evidence type="ECO:0000256" key="5">
    <source>
        <dbReference type="ARBA" id="ARBA00023157"/>
    </source>
</evidence>
<evidence type="ECO:0000256" key="7">
    <source>
        <dbReference type="SAM" id="SignalP"/>
    </source>
</evidence>
<dbReference type="GO" id="GO:0005615">
    <property type="term" value="C:extracellular space"/>
    <property type="evidence" value="ECO:0007669"/>
    <property type="project" value="TreeGrafter"/>
</dbReference>
<dbReference type="PANTHER" id="PTHR11848">
    <property type="entry name" value="TGF-BETA FAMILY"/>
    <property type="match status" value="1"/>
</dbReference>
<feature type="domain" description="TGF-beta family profile" evidence="8">
    <location>
        <begin position="324"/>
        <end position="565"/>
    </location>
</feature>
<dbReference type="CDD" id="cd08698">
    <property type="entry name" value="TGF_beta_SF"/>
    <property type="match status" value="1"/>
</dbReference>
<evidence type="ECO:0000313" key="9">
    <source>
        <dbReference type="EMBL" id="RNA36749.1"/>
    </source>
</evidence>
<sequence length="648" mass="74328">MNICILSLLNVIAMVNGEYSSYSQFRGASFGAEQQASIPSLRSLFNYTTYRDKLNKTSPCLFQGHKRDTHCQMVSFVDEEAYERSLQETRKMILSRLNLDSEPEIRINKNTLSFLDQLENKILKDKQQTVLQSSFDGASAPKKVFSSMLEAVHMSSRCGHRSHLCVTFDVPVENLMGSNGLTRRPVGAHLWLFIRTQATYESGIDDNFHLEVSSDHALSNSEIIYNLRYGWKKINISKVFKVGSVDKLAKDSVLKYTIRLKCFYDCSIGFSQRDMDTFFYEDTANILVSSLPGKKPLMSIDIEEESEMDKKRSKRRIETAEGERNYRSAGHTGHMTRTCRPSSGNKERECCLNQYQVDFDRLKWSSWIISPHSYSANFCSGGCNDPRKILFSSVFAFKLFAALSQASLNVDPFGINFTFISFLRSPSKTWNKAANSLKPKTLENKISFITIFYAKYGEFKTKNSINTILIDYWFYLLIKKENNDFIIGKKLYYSFNYGGTGVNSELKMRYNEQSKSRLNFEPSQLFETCCHPISMESLTITYVSGNNTLIRAVIPNMIVTGCGCMRLRSCNDLNFFFCSSLCFQLYTNFVLELSNLFHVPWCSFAWQKAETKSCKTENPVVRFNFIYIPNLLLYSQGWIAMVDAEKLS</sequence>
<dbReference type="InterPro" id="IPR017948">
    <property type="entry name" value="TGFb_CS"/>
</dbReference>
<comment type="similarity">
    <text evidence="2 6">Belongs to the TGF-beta family.</text>
</comment>
<dbReference type="OrthoDB" id="5987191at2759"/>
<dbReference type="SMART" id="SM00204">
    <property type="entry name" value="TGFB"/>
    <property type="match status" value="1"/>
</dbReference>
<feature type="signal peptide" evidence="7">
    <location>
        <begin position="1"/>
        <end position="17"/>
    </location>
</feature>
<evidence type="ECO:0000313" key="10">
    <source>
        <dbReference type="Proteomes" id="UP000276133"/>
    </source>
</evidence>
<keyword evidence="10" id="KW-1185">Reference proteome</keyword>
<feature type="chain" id="PRO_5018302579" evidence="7">
    <location>
        <begin position="18"/>
        <end position="648"/>
    </location>
</feature>
<evidence type="ECO:0000256" key="6">
    <source>
        <dbReference type="RuleBase" id="RU000354"/>
    </source>
</evidence>
<dbReference type="InterPro" id="IPR015615">
    <property type="entry name" value="TGF-beta-rel"/>
</dbReference>
<name>A0A3M7SLX3_BRAPC</name>
<proteinExistence type="inferred from homology"/>
<reference evidence="9 10" key="1">
    <citation type="journal article" date="2018" name="Sci. Rep.">
        <title>Genomic signatures of local adaptation to the degree of environmental predictability in rotifers.</title>
        <authorList>
            <person name="Franch-Gras L."/>
            <person name="Hahn C."/>
            <person name="Garcia-Roger E.M."/>
            <person name="Carmona M.J."/>
            <person name="Serra M."/>
            <person name="Gomez A."/>
        </authorList>
    </citation>
    <scope>NUCLEOTIDE SEQUENCE [LARGE SCALE GENOMIC DNA]</scope>
    <source>
        <strain evidence="9">HYR1</strain>
    </source>
</reference>
<keyword evidence="4 6" id="KW-0339">Growth factor</keyword>
<evidence type="ECO:0000256" key="1">
    <source>
        <dbReference type="ARBA" id="ARBA00004613"/>
    </source>
</evidence>
<dbReference type="SUPFAM" id="SSF57501">
    <property type="entry name" value="Cystine-knot cytokines"/>
    <property type="match status" value="2"/>
</dbReference>
<dbReference type="GO" id="GO:0005125">
    <property type="term" value="F:cytokine activity"/>
    <property type="evidence" value="ECO:0007669"/>
    <property type="project" value="TreeGrafter"/>
</dbReference>
<evidence type="ECO:0000256" key="4">
    <source>
        <dbReference type="ARBA" id="ARBA00023030"/>
    </source>
</evidence>
<dbReference type="Proteomes" id="UP000276133">
    <property type="component" value="Unassembled WGS sequence"/>
</dbReference>
<dbReference type="Pfam" id="PF00019">
    <property type="entry name" value="TGF_beta"/>
    <property type="match status" value="2"/>
</dbReference>
<dbReference type="GO" id="GO:0008083">
    <property type="term" value="F:growth factor activity"/>
    <property type="evidence" value="ECO:0007669"/>
    <property type="project" value="UniProtKB-KW"/>
</dbReference>